<feature type="compositionally biased region" description="Low complexity" evidence="2">
    <location>
        <begin position="19"/>
        <end position="32"/>
    </location>
</feature>
<dbReference type="EMBL" id="ULHB01000051">
    <property type="protein sequence ID" value="SYW79306.1"/>
    <property type="molecule type" value="Genomic_DNA"/>
</dbReference>
<protein>
    <submittedName>
        <fullName evidence="3">Uncharacterized protein</fullName>
    </submittedName>
</protein>
<accession>A0A8H8QM83</accession>
<evidence type="ECO:0000313" key="4">
    <source>
        <dbReference type="Proteomes" id="UP000658997"/>
    </source>
</evidence>
<sequence>MAAAACKTSSTLSLAEPRTLASAPTTAASAPSHPTPPLPPTIFLTKDSPAFCSLQQQIDNQASALSDIAASLQHLLASSCNPKPWPPQPPSSQPVAATLASTMLPAANTAGSVLGAPLPGESDMDHIFSWLLQEVIQQVIDDAFPPQDLGRLRNPDSLPVDDEHKHVVLVNGVLIKSIPSTTSTSSTRHFTKFIPNVCCFAEAWTIYTCIRACATNDPNLGAGLGAFLLHVIQTDHMHMLQDVMHMEVGDNGRPPSALLFGLDPLPWSTSVTILCHAIQACGLLVSQYASHSFHHGAATWVSQHGASTTDIQSLGQWSSNCYCRYIDRLAQEHHALVTSALFSVCDGPLVPSGPAWRNPGLA</sequence>
<dbReference type="Gene3D" id="1.10.443.10">
    <property type="entry name" value="Intergrase catalytic core"/>
    <property type="match status" value="1"/>
</dbReference>
<dbReference type="GO" id="GO:0003677">
    <property type="term" value="F:DNA binding"/>
    <property type="evidence" value="ECO:0007669"/>
    <property type="project" value="InterPro"/>
</dbReference>
<dbReference type="SUPFAM" id="SSF56349">
    <property type="entry name" value="DNA breaking-rejoining enzymes"/>
    <property type="match status" value="1"/>
</dbReference>
<dbReference type="AlphaFoldDB" id="A0A8H8QM83"/>
<reference evidence="3" key="1">
    <citation type="submission" date="2018-08" db="EMBL/GenBank/DDBJ databases">
        <authorList>
            <person name="Guldener U."/>
        </authorList>
    </citation>
    <scope>NUCLEOTIDE SEQUENCE</scope>
    <source>
        <strain evidence="3">UB2</strain>
    </source>
</reference>
<dbReference type="Proteomes" id="UP000658997">
    <property type="component" value="Unassembled WGS sequence"/>
</dbReference>
<keyword evidence="4" id="KW-1185">Reference proteome</keyword>
<dbReference type="GO" id="GO:0006310">
    <property type="term" value="P:DNA recombination"/>
    <property type="evidence" value="ECO:0007669"/>
    <property type="project" value="UniProtKB-KW"/>
</dbReference>
<dbReference type="GO" id="GO:0015074">
    <property type="term" value="P:DNA integration"/>
    <property type="evidence" value="ECO:0007669"/>
    <property type="project" value="InterPro"/>
</dbReference>
<keyword evidence="1" id="KW-0233">DNA recombination</keyword>
<comment type="caution">
    <text evidence="3">The sequence shown here is derived from an EMBL/GenBank/DDBJ whole genome shotgun (WGS) entry which is preliminary data.</text>
</comment>
<dbReference type="InterPro" id="IPR013762">
    <property type="entry name" value="Integrase-like_cat_sf"/>
</dbReference>
<evidence type="ECO:0000313" key="3">
    <source>
        <dbReference type="EMBL" id="SYW79306.1"/>
    </source>
</evidence>
<proteinExistence type="predicted"/>
<dbReference type="InterPro" id="IPR011010">
    <property type="entry name" value="DNA_brk_join_enz"/>
</dbReference>
<name>A0A8H8QM83_9BASI</name>
<evidence type="ECO:0000256" key="1">
    <source>
        <dbReference type="ARBA" id="ARBA00023172"/>
    </source>
</evidence>
<feature type="region of interest" description="Disordered" evidence="2">
    <location>
        <begin position="16"/>
        <end position="41"/>
    </location>
</feature>
<evidence type="ECO:0000256" key="2">
    <source>
        <dbReference type="SAM" id="MobiDB-lite"/>
    </source>
</evidence>
<gene>
    <name evidence="3" type="ORF">UBRO2_02990</name>
</gene>
<organism evidence="3 4">
    <name type="scientific">Ustilago bromivora</name>
    <dbReference type="NCBI Taxonomy" id="307758"/>
    <lineage>
        <taxon>Eukaryota</taxon>
        <taxon>Fungi</taxon>
        <taxon>Dikarya</taxon>
        <taxon>Basidiomycota</taxon>
        <taxon>Ustilaginomycotina</taxon>
        <taxon>Ustilaginomycetes</taxon>
        <taxon>Ustilaginales</taxon>
        <taxon>Ustilaginaceae</taxon>
        <taxon>Ustilago</taxon>
    </lineage>
</organism>